<dbReference type="GO" id="GO:0016616">
    <property type="term" value="F:oxidoreductase activity, acting on the CH-OH group of donors, NAD or NADP as acceptor"/>
    <property type="evidence" value="ECO:0007669"/>
    <property type="project" value="TreeGrafter"/>
</dbReference>
<proteinExistence type="predicted"/>
<dbReference type="InterPro" id="IPR002347">
    <property type="entry name" value="SDR_fam"/>
</dbReference>
<dbReference type="InterPro" id="IPR020904">
    <property type="entry name" value="Sc_DH/Rdtase_CS"/>
</dbReference>
<keyword evidence="3" id="KW-1185">Reference proteome</keyword>
<name>A0A6A5ZHD5_9PLEO</name>
<dbReference type="SUPFAM" id="SSF51735">
    <property type="entry name" value="NAD(P)-binding Rossmann-fold domains"/>
    <property type="match status" value="1"/>
</dbReference>
<dbReference type="OrthoDB" id="5296at2759"/>
<sequence>MAVYLLTGASRGIGLEVAHQLSNLPDSTVITLVRSVSDNLYKLCQTQKNIHVILCDISSAESLARLGASLAKVLYGGVTITHVINNAAVSVGTDSKALKLSAEDLSKCINTNVLGPAKIVETTLPVLAPDALIVNISSGIGSLQLVSDGTIPNGVTAYSISKTALNMLTVHQAQELKGRARVVCLDPGHVKTDMGGDKAIVDVADSAKGILAVLKSLEGVKTVDMQSGRARFYNFRGEEVPW</sequence>
<dbReference type="Pfam" id="PF00106">
    <property type="entry name" value="adh_short"/>
    <property type="match status" value="1"/>
</dbReference>
<reference evidence="2" key="1">
    <citation type="journal article" date="2020" name="Stud. Mycol.">
        <title>101 Dothideomycetes genomes: a test case for predicting lifestyles and emergence of pathogens.</title>
        <authorList>
            <person name="Haridas S."/>
            <person name="Albert R."/>
            <person name="Binder M."/>
            <person name="Bloem J."/>
            <person name="Labutti K."/>
            <person name="Salamov A."/>
            <person name="Andreopoulos B."/>
            <person name="Baker S."/>
            <person name="Barry K."/>
            <person name="Bills G."/>
            <person name="Bluhm B."/>
            <person name="Cannon C."/>
            <person name="Castanera R."/>
            <person name="Culley D."/>
            <person name="Daum C."/>
            <person name="Ezra D."/>
            <person name="Gonzalez J."/>
            <person name="Henrissat B."/>
            <person name="Kuo A."/>
            <person name="Liang C."/>
            <person name="Lipzen A."/>
            <person name="Lutzoni F."/>
            <person name="Magnuson J."/>
            <person name="Mondo S."/>
            <person name="Nolan M."/>
            <person name="Ohm R."/>
            <person name="Pangilinan J."/>
            <person name="Park H.-J."/>
            <person name="Ramirez L."/>
            <person name="Alfaro M."/>
            <person name="Sun H."/>
            <person name="Tritt A."/>
            <person name="Yoshinaga Y."/>
            <person name="Zwiers L.-H."/>
            <person name="Turgeon B."/>
            <person name="Goodwin S."/>
            <person name="Spatafora J."/>
            <person name="Crous P."/>
            <person name="Grigoriev I."/>
        </authorList>
    </citation>
    <scope>NUCLEOTIDE SEQUENCE</scope>
    <source>
        <strain evidence="2">CBS 627.86</strain>
    </source>
</reference>
<dbReference type="PANTHER" id="PTHR45458">
    <property type="entry name" value="SHORT-CHAIN DEHYDROGENASE/REDUCTASE SDR"/>
    <property type="match status" value="1"/>
</dbReference>
<dbReference type="InterPro" id="IPR052184">
    <property type="entry name" value="SDR_enzymes"/>
</dbReference>
<protein>
    <recommendedName>
        <fullName evidence="4">NAD(P)-binding protein</fullName>
    </recommendedName>
</protein>
<evidence type="ECO:0000313" key="3">
    <source>
        <dbReference type="Proteomes" id="UP000799770"/>
    </source>
</evidence>
<dbReference type="PANTHER" id="PTHR45458:SF1">
    <property type="entry name" value="SHORT CHAIN DEHYDROGENASE"/>
    <property type="match status" value="1"/>
</dbReference>
<dbReference type="PROSITE" id="PS00061">
    <property type="entry name" value="ADH_SHORT"/>
    <property type="match status" value="1"/>
</dbReference>
<dbReference type="InterPro" id="IPR036291">
    <property type="entry name" value="NAD(P)-bd_dom_sf"/>
</dbReference>
<dbReference type="AlphaFoldDB" id="A0A6A5ZHD5"/>
<evidence type="ECO:0008006" key="4">
    <source>
        <dbReference type="Google" id="ProtNLM"/>
    </source>
</evidence>
<dbReference type="Proteomes" id="UP000799770">
    <property type="component" value="Unassembled WGS sequence"/>
</dbReference>
<gene>
    <name evidence="2" type="ORF">BDV96DRAFT_488922</name>
</gene>
<evidence type="ECO:0000256" key="1">
    <source>
        <dbReference type="ARBA" id="ARBA00022857"/>
    </source>
</evidence>
<evidence type="ECO:0000313" key="2">
    <source>
        <dbReference type="EMBL" id="KAF2118303.1"/>
    </source>
</evidence>
<dbReference type="Gene3D" id="3.40.50.720">
    <property type="entry name" value="NAD(P)-binding Rossmann-like Domain"/>
    <property type="match status" value="1"/>
</dbReference>
<organism evidence="2 3">
    <name type="scientific">Lophiotrema nucula</name>
    <dbReference type="NCBI Taxonomy" id="690887"/>
    <lineage>
        <taxon>Eukaryota</taxon>
        <taxon>Fungi</taxon>
        <taxon>Dikarya</taxon>
        <taxon>Ascomycota</taxon>
        <taxon>Pezizomycotina</taxon>
        <taxon>Dothideomycetes</taxon>
        <taxon>Pleosporomycetidae</taxon>
        <taxon>Pleosporales</taxon>
        <taxon>Lophiotremataceae</taxon>
        <taxon>Lophiotrema</taxon>
    </lineage>
</organism>
<accession>A0A6A5ZHD5</accession>
<dbReference type="PRINTS" id="PR00081">
    <property type="entry name" value="GDHRDH"/>
</dbReference>
<keyword evidence="1" id="KW-0521">NADP</keyword>
<dbReference type="EMBL" id="ML977317">
    <property type="protein sequence ID" value="KAF2118303.1"/>
    <property type="molecule type" value="Genomic_DNA"/>
</dbReference>